<evidence type="ECO:0000313" key="2">
    <source>
        <dbReference type="EMBL" id="OZI56895.1"/>
    </source>
</evidence>
<keyword evidence="3" id="KW-1185">Reference proteome</keyword>
<dbReference type="InterPro" id="IPR001853">
    <property type="entry name" value="DSBA-like_thioredoxin_dom"/>
</dbReference>
<protein>
    <submittedName>
        <fullName evidence="2">Disulfide bond formation protein DsbA</fullName>
    </submittedName>
</protein>
<name>A0A261U5K5_9BORD</name>
<dbReference type="Gene3D" id="3.40.30.10">
    <property type="entry name" value="Glutaredoxin"/>
    <property type="match status" value="1"/>
</dbReference>
<dbReference type="Pfam" id="PF01323">
    <property type="entry name" value="DSBA"/>
    <property type="match status" value="1"/>
</dbReference>
<dbReference type="SUPFAM" id="SSF52833">
    <property type="entry name" value="Thioredoxin-like"/>
    <property type="match status" value="1"/>
</dbReference>
<dbReference type="InterPro" id="IPR036249">
    <property type="entry name" value="Thioredoxin-like_sf"/>
</dbReference>
<dbReference type="GO" id="GO:0016491">
    <property type="term" value="F:oxidoreductase activity"/>
    <property type="evidence" value="ECO:0007669"/>
    <property type="project" value="InterPro"/>
</dbReference>
<dbReference type="Proteomes" id="UP000216885">
    <property type="component" value="Unassembled WGS sequence"/>
</dbReference>
<comment type="caution">
    <text evidence="2">The sequence shown here is derived from an EMBL/GenBank/DDBJ whole genome shotgun (WGS) entry which is preliminary data.</text>
</comment>
<dbReference type="CDD" id="cd03024">
    <property type="entry name" value="DsbA_FrnE"/>
    <property type="match status" value="1"/>
</dbReference>
<feature type="domain" description="DSBA-like thioredoxin" evidence="1">
    <location>
        <begin position="7"/>
        <end position="210"/>
    </location>
</feature>
<dbReference type="EMBL" id="NEVQ01000013">
    <property type="protein sequence ID" value="OZI56895.1"/>
    <property type="molecule type" value="Genomic_DNA"/>
</dbReference>
<accession>A0A261U5K5</accession>
<gene>
    <name evidence="2" type="ORF">CAL20_16035</name>
</gene>
<sequence length="217" mass="24153">MSKKIKIDFVSDVACPWCAVGLGGLLTAIDRIGSEAQFEIHMQPFELNPDMPKGGQNTGERLMKKYGFDQARLQENRKVIAERAAAVGMPMHQTEESRSYNTFGAHRLLHWAGTLGQEQQVALKRQLLKVYHFDNYDTSETDVLVQAAQDVGLDADAARDVVESGRYTDEVRAEQAKWRELGITSVPSVIINDKYLVSGGQPPEAFEQALRQVASET</sequence>
<dbReference type="AlphaFoldDB" id="A0A261U5K5"/>
<dbReference type="PANTHER" id="PTHR13887">
    <property type="entry name" value="GLUTATHIONE S-TRANSFERASE KAPPA"/>
    <property type="match status" value="1"/>
</dbReference>
<organism evidence="2 3">
    <name type="scientific">Bordetella genomosp. 4</name>
    <dbReference type="NCBI Taxonomy" id="463044"/>
    <lineage>
        <taxon>Bacteria</taxon>
        <taxon>Pseudomonadati</taxon>
        <taxon>Pseudomonadota</taxon>
        <taxon>Betaproteobacteria</taxon>
        <taxon>Burkholderiales</taxon>
        <taxon>Alcaligenaceae</taxon>
        <taxon>Bordetella</taxon>
    </lineage>
</organism>
<dbReference type="PANTHER" id="PTHR13887:SF41">
    <property type="entry name" value="THIOREDOXIN SUPERFAMILY PROTEIN"/>
    <property type="match status" value="1"/>
</dbReference>
<dbReference type="RefSeq" id="WP_094822061.1">
    <property type="nucleotide sequence ID" value="NZ_NEVO01000008.1"/>
</dbReference>
<evidence type="ECO:0000313" key="3">
    <source>
        <dbReference type="Proteomes" id="UP000216885"/>
    </source>
</evidence>
<reference evidence="2 3" key="1">
    <citation type="submission" date="2017-05" db="EMBL/GenBank/DDBJ databases">
        <title>Complete and WGS of Bordetella genogroups.</title>
        <authorList>
            <person name="Spilker T."/>
            <person name="LiPuma J."/>
        </authorList>
    </citation>
    <scope>NUCLEOTIDE SEQUENCE [LARGE SCALE GENOMIC DNA]</scope>
    <source>
        <strain evidence="2 3">AU9919</strain>
    </source>
</reference>
<evidence type="ECO:0000259" key="1">
    <source>
        <dbReference type="Pfam" id="PF01323"/>
    </source>
</evidence>
<proteinExistence type="predicted"/>
<dbReference type="OrthoDB" id="9799122at2"/>